<keyword evidence="6 12" id="KW-0378">Hydrolase</keyword>
<feature type="region of interest" description="Disordered" evidence="14">
    <location>
        <begin position="423"/>
        <end position="477"/>
    </location>
</feature>
<dbReference type="InterPro" id="IPR038718">
    <property type="entry name" value="SNF2-like_sf"/>
</dbReference>
<evidence type="ECO:0000256" key="2">
    <source>
        <dbReference type="ARBA" id="ARBA00007025"/>
    </source>
</evidence>
<comment type="subunit">
    <text evidence="12">Component of the INO80 chromatin-remodeling complex.</text>
</comment>
<dbReference type="GO" id="GO:0003677">
    <property type="term" value="F:DNA binding"/>
    <property type="evidence" value="ECO:0007669"/>
    <property type="project" value="UniProtKB-UniRule"/>
</dbReference>
<evidence type="ECO:0000256" key="14">
    <source>
        <dbReference type="SAM" id="MobiDB-lite"/>
    </source>
</evidence>
<dbReference type="Gene3D" id="3.40.50.10810">
    <property type="entry name" value="Tandem AAA-ATPase domain"/>
    <property type="match status" value="1"/>
</dbReference>
<feature type="compositionally biased region" description="Low complexity" evidence="14">
    <location>
        <begin position="610"/>
        <end position="625"/>
    </location>
</feature>
<dbReference type="EC" id="3.6.4.-" evidence="12"/>
<dbReference type="GO" id="GO:0060255">
    <property type="term" value="P:regulation of macromolecule metabolic process"/>
    <property type="evidence" value="ECO:0007669"/>
    <property type="project" value="UniProtKB-ARBA"/>
</dbReference>
<feature type="domain" description="Helicase C-terminal" evidence="16">
    <location>
        <begin position="1841"/>
        <end position="1996"/>
    </location>
</feature>
<evidence type="ECO:0000256" key="12">
    <source>
        <dbReference type="RuleBase" id="RU368001"/>
    </source>
</evidence>
<comment type="function">
    <text evidence="12">ATPase component of the INO80 complex which remodels chromatin by shifting nucleosomes and is involved in DNA repair.</text>
</comment>
<feature type="region of interest" description="Disordered" evidence="14">
    <location>
        <begin position="610"/>
        <end position="796"/>
    </location>
</feature>
<dbReference type="GO" id="GO:0004386">
    <property type="term" value="F:helicase activity"/>
    <property type="evidence" value="ECO:0007669"/>
    <property type="project" value="UniProtKB-KW"/>
</dbReference>
<comment type="catalytic activity">
    <reaction evidence="12">
        <text>ATP + H2O = ADP + phosphate + H(+)</text>
        <dbReference type="Rhea" id="RHEA:13065"/>
        <dbReference type="ChEBI" id="CHEBI:15377"/>
        <dbReference type="ChEBI" id="CHEBI:15378"/>
        <dbReference type="ChEBI" id="CHEBI:30616"/>
        <dbReference type="ChEBI" id="CHEBI:43474"/>
        <dbReference type="ChEBI" id="CHEBI:456216"/>
    </reaction>
</comment>
<evidence type="ECO:0000256" key="7">
    <source>
        <dbReference type="ARBA" id="ARBA00022840"/>
    </source>
</evidence>
<dbReference type="InterPro" id="IPR049730">
    <property type="entry name" value="SNF2/RAD54-like_C"/>
</dbReference>
<feature type="domain" description="Helicase ATP-binding" evidence="15">
    <location>
        <begin position="1263"/>
        <end position="1435"/>
    </location>
</feature>
<protein>
    <recommendedName>
        <fullName evidence="3 12">Chromatin-remodeling ATPase INO80</fullName>
        <ecNumber evidence="12">3.6.4.-</ecNumber>
    </recommendedName>
</protein>
<keyword evidence="11" id="KW-0539">Nucleus</keyword>
<feature type="region of interest" description="Disordered" evidence="14">
    <location>
        <begin position="941"/>
        <end position="971"/>
    </location>
</feature>
<keyword evidence="18" id="KW-0347">Helicase</keyword>
<feature type="compositionally biased region" description="Basic and acidic residues" evidence="14">
    <location>
        <begin position="2214"/>
        <end position="2223"/>
    </location>
</feature>
<keyword evidence="10 12" id="KW-0234">DNA repair</keyword>
<feature type="compositionally biased region" description="Basic and acidic residues" evidence="14">
    <location>
        <begin position="423"/>
        <end position="432"/>
    </location>
</feature>
<dbReference type="GO" id="GO:0005524">
    <property type="term" value="F:ATP binding"/>
    <property type="evidence" value="ECO:0007669"/>
    <property type="project" value="UniProtKB-UniRule"/>
</dbReference>
<feature type="region of interest" description="Disordered" evidence="14">
    <location>
        <begin position="2123"/>
        <end position="2223"/>
    </location>
</feature>
<feature type="domain" description="DBINO" evidence="17">
    <location>
        <begin position="1012"/>
        <end position="1137"/>
    </location>
</feature>
<reference evidence="18" key="1">
    <citation type="submission" date="2022-07" db="EMBL/GenBank/DDBJ databases">
        <title>Phylogenomic reconstructions and comparative analyses of Kickxellomycotina fungi.</title>
        <authorList>
            <person name="Reynolds N.K."/>
            <person name="Stajich J.E."/>
            <person name="Barry K."/>
            <person name="Grigoriev I.V."/>
            <person name="Crous P."/>
            <person name="Smith M.E."/>
        </authorList>
    </citation>
    <scope>NUCLEOTIDE SEQUENCE</scope>
    <source>
        <strain evidence="18">NBRC 105413</strain>
    </source>
</reference>
<dbReference type="Pfam" id="PF00176">
    <property type="entry name" value="SNF2-rel_dom"/>
    <property type="match status" value="1"/>
</dbReference>
<dbReference type="GO" id="GO:0042393">
    <property type="term" value="F:histone binding"/>
    <property type="evidence" value="ECO:0007669"/>
    <property type="project" value="TreeGrafter"/>
</dbReference>
<feature type="compositionally biased region" description="Basic residues" evidence="14">
    <location>
        <begin position="724"/>
        <end position="735"/>
    </location>
</feature>
<evidence type="ECO:0000256" key="11">
    <source>
        <dbReference type="ARBA" id="ARBA00023242"/>
    </source>
</evidence>
<dbReference type="GO" id="GO:0031011">
    <property type="term" value="C:Ino80 complex"/>
    <property type="evidence" value="ECO:0007669"/>
    <property type="project" value="UniProtKB-UniRule"/>
</dbReference>
<dbReference type="InterPro" id="IPR014001">
    <property type="entry name" value="Helicase_ATP-bd"/>
</dbReference>
<dbReference type="InterPro" id="IPR031047">
    <property type="entry name" value="DEXQc_INO80"/>
</dbReference>
<dbReference type="InterPro" id="IPR020838">
    <property type="entry name" value="DBINO"/>
</dbReference>
<organism evidence="18 19">
    <name type="scientific">Coemansia asiatica</name>
    <dbReference type="NCBI Taxonomy" id="1052880"/>
    <lineage>
        <taxon>Eukaryota</taxon>
        <taxon>Fungi</taxon>
        <taxon>Fungi incertae sedis</taxon>
        <taxon>Zoopagomycota</taxon>
        <taxon>Kickxellomycotina</taxon>
        <taxon>Kickxellomycetes</taxon>
        <taxon>Kickxellales</taxon>
        <taxon>Kickxellaceae</taxon>
        <taxon>Coemansia</taxon>
    </lineage>
</organism>
<name>A0A9W7XH02_9FUNG</name>
<dbReference type="GO" id="GO:0140658">
    <property type="term" value="F:ATP-dependent chromatin remodeler activity"/>
    <property type="evidence" value="ECO:0007669"/>
    <property type="project" value="InterPro"/>
</dbReference>
<dbReference type="SUPFAM" id="SSF52540">
    <property type="entry name" value="P-loop containing nucleoside triphosphate hydrolases"/>
    <property type="match status" value="2"/>
</dbReference>
<feature type="region of interest" description="Disordered" evidence="14">
    <location>
        <begin position="1"/>
        <end position="88"/>
    </location>
</feature>
<feature type="compositionally biased region" description="Acidic residues" evidence="14">
    <location>
        <begin position="746"/>
        <end position="758"/>
    </location>
</feature>
<dbReference type="Gene3D" id="3.40.50.300">
    <property type="entry name" value="P-loop containing nucleotide triphosphate hydrolases"/>
    <property type="match status" value="1"/>
</dbReference>
<proteinExistence type="inferred from homology"/>
<feature type="compositionally biased region" description="Low complexity" evidence="14">
    <location>
        <begin position="2148"/>
        <end position="2160"/>
    </location>
</feature>
<keyword evidence="9" id="KW-0010">Activator</keyword>
<dbReference type="GO" id="GO:0006281">
    <property type="term" value="P:DNA repair"/>
    <property type="evidence" value="ECO:0007669"/>
    <property type="project" value="UniProtKB-UniRule"/>
</dbReference>
<evidence type="ECO:0000313" key="19">
    <source>
        <dbReference type="Proteomes" id="UP001145021"/>
    </source>
</evidence>
<dbReference type="Proteomes" id="UP001145021">
    <property type="component" value="Unassembled WGS sequence"/>
</dbReference>
<evidence type="ECO:0000256" key="9">
    <source>
        <dbReference type="ARBA" id="ARBA00023159"/>
    </source>
</evidence>
<evidence type="ECO:0000256" key="8">
    <source>
        <dbReference type="ARBA" id="ARBA00023125"/>
    </source>
</evidence>
<evidence type="ECO:0000256" key="13">
    <source>
        <dbReference type="SAM" id="Coils"/>
    </source>
</evidence>
<feature type="compositionally biased region" description="Basic and acidic residues" evidence="14">
    <location>
        <begin position="736"/>
        <end position="745"/>
    </location>
</feature>
<feature type="region of interest" description="Disordered" evidence="14">
    <location>
        <begin position="330"/>
        <end position="361"/>
    </location>
</feature>
<feature type="compositionally biased region" description="Polar residues" evidence="14">
    <location>
        <begin position="1"/>
        <end position="18"/>
    </location>
</feature>
<dbReference type="Pfam" id="PF00271">
    <property type="entry name" value="Helicase_C"/>
    <property type="match status" value="1"/>
</dbReference>
<dbReference type="SMART" id="SM00490">
    <property type="entry name" value="HELICc"/>
    <property type="match status" value="1"/>
</dbReference>
<evidence type="ECO:0000256" key="1">
    <source>
        <dbReference type="ARBA" id="ARBA00004123"/>
    </source>
</evidence>
<dbReference type="EMBL" id="JANBOH010000350">
    <property type="protein sequence ID" value="KAJ1642711.1"/>
    <property type="molecule type" value="Genomic_DNA"/>
</dbReference>
<evidence type="ECO:0000256" key="5">
    <source>
        <dbReference type="ARBA" id="ARBA00022763"/>
    </source>
</evidence>
<sequence>MSYDRTPTNPHNLNSLLSPRSVRSGDGASASASDDRGGPPEREETYNRPSTVSYAAGDPRYSQNPSYQSPSAQSIAAHQHSSTYRSAEYERYDNSSFDYASRDGQRYVGGAPAAEPHQYSSYSGSRYMRDVDQPPYANSGRLEMPISGEFADYRDEYSHHNPYPEYDYSRSNVAHHQVQPHRQAAYDYGYEYERSQHARETRGIYDRDEYTRSQQQPYPYQQDEYYAGRYDYNRDAARIYAQEPAAESVDYNSRTQVSGGAPDSSYYDDQQQQQQQRQEEEQQQQQQYSSHGHGRHKHASRPSAAYEYDAHGEPRPYAYNGAEAQAGYSAYSHASQQPGADAPQVDNALYGGSNSSSGGRYRRYQAPLSASRYPGSAADADYRSPTQDHHTHVFQRGSAVEYGSSIQYRDDADPYYKRHVSAYDDRSDERSHRSAGIGITSLLTDNPDPRLPAQSHREDSIPSARYQSQHHEYDHRERDYNRETAHYDRGSYHYAGYNENDPAVEYGGYHSGHPSVDDSNNNVAPHGVMSISQLVGSGGSAAANGVGNAVSGERYTDFNIRSHRDGLAYGGASADSISHYEHGTALNTELEPVSRHMAYDAVDKANATSYSRFRGSRSGRQSPRQTVPTTAPEDGSNKLLSNDKSIGGEARGSDSGDNMPLAKRADNRSDKPNSSTTSPAIANTDDAAANPPAKRRRQTQSRSDASARRGNKAAGDETTGAAGPKRRAPRRGRGNKKIELSREYVYDEDDEDDEDEQPSLEQSTVRLSGGRFSTDLHDDHDVAVPNNAGSRSRPAEEYSVDKYVQDYIHHVQQRTERAVAKYEERARRKSERMREHVVQRYAPYLRGYFERNGMSGPESTEYDDRLRLEDDYELLDDPGHYHSSAGRGYSDRFDDHAYSNGYTYGNGNTNGNANNGNVYAEELDRYYDSLQYHQTHVPPMGFFSPARPSSPNDYEDGYLRGRSTASGASEAAAMHNFEEEVQRPGKSGRKSASRSTLLSRLAVEHIPQAYRNMQSSIQIRNSNLRKLASVGQREARRLYAPVSTRLIQINQLRPIMVARPPKDLQMRARRSMREMLLFWKRHEKEEREMRKRAEKEAAEKLKLEEEAREARRQARKLNFLITQTELYSHFIGSKIGTEDARHSQDALASNSLDGKQAKDLQQFDSIDFDAEDDAALAAHARQSAQNALAQQQAQTREFDDIHRKQRDGDQMQQQPKDANVADALDAMDFQSPETMSGTTEITQPRMLMCQLKEYQLKGLNWLANLYEQGINGILADEMGLGKTVQSISLLAYLAETHNIWGPFMVVAPASTLHNWQQELSRFVPEFKVLPYWGSQKDRKVLRKSLWNPKNLSRKDSAFHVLVTSYQLVVSDESYLNRVKWQYMVLDEAQAIKSSTSARWKTLLGFHCRNRLLLTGTPIQNSMQELWALLHFIMPTLFDSHEEFSEWFSRDIEAHAENRAILNKHQLHRLHVILKPFMLRRHKRHVQHELGEKIEHLVPCDLTQRQKVMYRGLMSKISVPELLERLQSGSGHGSKDESDESLMNLVMQFRKVCSHPELFERAEVESPYVSGVFPTTGSLSREGDDISCTFATRSLASYHMPKMLYRESLEVPNLAAPRQGLLQSRFMLWSPETIARDTSTDGLFGLLRLCAPSASYAVRAFTGTIAQRLDDIDEHTCQTAGRKQYEFMCLQAGGLTQMPSAKNSSKCSTNKHPAALASCQPGSVLHALSNVFAPENTRLSNELASLAQITANEFEYSHVSLVSPAYMPPAVSPPVELVISDRSATWENEDMLLHNPLSRRLTCGRDQSSEVDWSRPFRSQGLTDIWMPSMDKLIRYSGKMAVLDRLLTKLKQEGHRVLLYFQMTKMIDLFEEYLAYRKYTYLRLDGSSKISDRRDMVMDWQTRDDIFIFLLSTRAGGLGINLTAADTVIFFESDWNPTVDSQAMDRAHRLGQTKQVVVYRLITRGTVEERILQRARQKDEIHRIVIAGGDANAAKAASSIVTDGGQEAPSISEGFSSNFEPSSKELVSLLLGETADDDSAVRNERLVMARHAQETSNRIYGAGGKQYPGMPDIGSLGLDWDSVVLLPPSNVGSVQAANQVVSGSLDLVIDGAIEKQIQEKQVREREQRLQQLQQRQRGRGGRGGGGRGASSARGAKRGSGAVREKRKAKAAVDGVNKDSGAATDTTAGGSKAQSRVSTPEPNSSKRLRTSASAKDLLDKASAKPESDAAAAAIAAAAATPNN</sequence>
<evidence type="ECO:0000259" key="17">
    <source>
        <dbReference type="PROSITE" id="PS51413"/>
    </source>
</evidence>
<feature type="compositionally biased region" description="Low complexity" evidence="14">
    <location>
        <begin position="20"/>
        <end position="32"/>
    </location>
</feature>
<dbReference type="GO" id="GO:0016887">
    <property type="term" value="F:ATP hydrolysis activity"/>
    <property type="evidence" value="ECO:0007669"/>
    <property type="project" value="TreeGrafter"/>
</dbReference>
<dbReference type="InterPro" id="IPR027417">
    <property type="entry name" value="P-loop_NTPase"/>
</dbReference>
<evidence type="ECO:0000259" key="16">
    <source>
        <dbReference type="PROSITE" id="PS51194"/>
    </source>
</evidence>
<dbReference type="PROSITE" id="PS51413">
    <property type="entry name" value="DBINO"/>
    <property type="match status" value="1"/>
</dbReference>
<feature type="compositionally biased region" description="Polar residues" evidence="14">
    <location>
        <begin position="2181"/>
        <end position="2211"/>
    </location>
</feature>
<keyword evidence="5 12" id="KW-0227">DNA damage</keyword>
<keyword evidence="7 12" id="KW-0067">ATP-binding</keyword>
<evidence type="ECO:0000256" key="4">
    <source>
        <dbReference type="ARBA" id="ARBA00022741"/>
    </source>
</evidence>
<dbReference type="Pfam" id="PF13892">
    <property type="entry name" value="DBINO"/>
    <property type="match status" value="1"/>
</dbReference>
<keyword evidence="19" id="KW-1185">Reference proteome</keyword>
<evidence type="ECO:0000256" key="3">
    <source>
        <dbReference type="ARBA" id="ARBA00019805"/>
    </source>
</evidence>
<feature type="coiled-coil region" evidence="13">
    <location>
        <begin position="1084"/>
        <end position="1120"/>
    </location>
</feature>
<feature type="compositionally biased region" description="Low complexity" evidence="14">
    <location>
        <begin position="679"/>
        <end position="692"/>
    </location>
</feature>
<feature type="compositionally biased region" description="Low complexity" evidence="14">
    <location>
        <begin position="68"/>
        <end position="82"/>
    </location>
</feature>
<feature type="region of interest" description="Disordered" evidence="14">
    <location>
        <begin position="244"/>
        <end position="304"/>
    </location>
</feature>
<feature type="region of interest" description="Disordered" evidence="14">
    <location>
        <begin position="108"/>
        <end position="128"/>
    </location>
</feature>
<keyword evidence="13" id="KW-0175">Coiled coil</keyword>
<evidence type="ECO:0000256" key="6">
    <source>
        <dbReference type="ARBA" id="ARBA00022801"/>
    </source>
</evidence>
<evidence type="ECO:0000313" key="18">
    <source>
        <dbReference type="EMBL" id="KAJ1642711.1"/>
    </source>
</evidence>
<dbReference type="FunFam" id="3.40.50.10810:FF:000006">
    <property type="entry name" value="Putative DNA helicase INO80"/>
    <property type="match status" value="1"/>
</dbReference>
<gene>
    <name evidence="18" type="primary">INO80</name>
    <name evidence="18" type="ORF">LPJ64_005462</name>
</gene>
<feature type="compositionally biased region" description="Basic and acidic residues" evidence="14">
    <location>
        <begin position="33"/>
        <end position="46"/>
    </location>
</feature>
<feature type="region of interest" description="Disordered" evidence="14">
    <location>
        <begin position="197"/>
        <end position="223"/>
    </location>
</feature>
<dbReference type="PANTHER" id="PTHR45685">
    <property type="entry name" value="HELICASE SRCAP-RELATED"/>
    <property type="match status" value="1"/>
</dbReference>
<comment type="domain">
    <text evidence="12">The DBINO region is involved in binding to DNA.</text>
</comment>
<feature type="compositionally biased region" description="Basic and acidic residues" evidence="14">
    <location>
        <begin position="197"/>
        <end position="211"/>
    </location>
</feature>
<feature type="compositionally biased region" description="Low complexity" evidence="14">
    <location>
        <begin position="350"/>
        <end position="359"/>
    </location>
</feature>
<dbReference type="GO" id="GO:0006351">
    <property type="term" value="P:DNA-templated transcription"/>
    <property type="evidence" value="ECO:0007669"/>
    <property type="project" value="InterPro"/>
</dbReference>
<dbReference type="SMART" id="SM00487">
    <property type="entry name" value="DEXDc"/>
    <property type="match status" value="1"/>
</dbReference>
<evidence type="ECO:0000256" key="10">
    <source>
        <dbReference type="ARBA" id="ARBA00023204"/>
    </source>
</evidence>
<dbReference type="CDD" id="cd18793">
    <property type="entry name" value="SF2_C_SNF"/>
    <property type="match status" value="1"/>
</dbReference>
<accession>A0A9W7XH02</accession>
<dbReference type="PANTHER" id="PTHR45685:SF2">
    <property type="entry name" value="CHROMATIN-REMODELING ATPASE INO80"/>
    <property type="match status" value="1"/>
</dbReference>
<evidence type="ECO:0000259" key="15">
    <source>
        <dbReference type="PROSITE" id="PS51192"/>
    </source>
</evidence>
<dbReference type="PROSITE" id="PS51194">
    <property type="entry name" value="HELICASE_CTER"/>
    <property type="match status" value="1"/>
</dbReference>
<comment type="similarity">
    <text evidence="2 12">Belongs to the SNF2/RAD54 helicase family.</text>
</comment>
<dbReference type="CDD" id="cd18002">
    <property type="entry name" value="DEXQc_INO80"/>
    <property type="match status" value="1"/>
</dbReference>
<keyword evidence="4" id="KW-0547">Nucleotide-binding</keyword>
<dbReference type="InterPro" id="IPR001650">
    <property type="entry name" value="Helicase_C-like"/>
</dbReference>
<comment type="subcellular location">
    <subcellularLocation>
        <location evidence="1 12">Nucleus</location>
    </subcellularLocation>
</comment>
<dbReference type="InterPro" id="IPR050520">
    <property type="entry name" value="INO80/SWR1_helicase"/>
</dbReference>
<dbReference type="InterPro" id="IPR000330">
    <property type="entry name" value="SNF2_N"/>
</dbReference>
<dbReference type="PROSITE" id="PS51192">
    <property type="entry name" value="HELICASE_ATP_BIND_1"/>
    <property type="match status" value="1"/>
</dbReference>
<keyword evidence="8 12" id="KW-0238">DNA-binding</keyword>
<comment type="caution">
    <text evidence="18">The sequence shown here is derived from an EMBL/GenBank/DDBJ whole genome shotgun (WGS) entry which is preliminary data.</text>
</comment>